<dbReference type="RefSeq" id="WP_345765923.1">
    <property type="nucleotide sequence ID" value="NZ_CP154834.1"/>
</dbReference>
<feature type="domain" description="Major facilitator superfamily (MFS) profile" evidence="5">
    <location>
        <begin position="1"/>
        <end position="61"/>
    </location>
</feature>
<dbReference type="InterPro" id="IPR036259">
    <property type="entry name" value="MFS_trans_sf"/>
</dbReference>
<proteinExistence type="predicted"/>
<evidence type="ECO:0000256" key="2">
    <source>
        <dbReference type="ARBA" id="ARBA00022989"/>
    </source>
</evidence>
<evidence type="ECO:0000259" key="5">
    <source>
        <dbReference type="PROSITE" id="PS50850"/>
    </source>
</evidence>
<keyword evidence="7" id="KW-1185">Reference proteome</keyword>
<dbReference type="Proteomes" id="UP001463665">
    <property type="component" value="Chromosome"/>
</dbReference>
<reference evidence="6 7" key="1">
    <citation type="submission" date="2024-04" db="EMBL/GenBank/DDBJ databases">
        <title>Genome sequencing and assembly of rice foliar adapted Chryseobacterium endophyticum OsEnb-ALM-A6.</title>
        <authorList>
            <person name="Kumar S."/>
            <person name="Javed M."/>
            <person name="Chouhan V."/>
            <person name="Charishma K."/>
            <person name="Patel A."/>
            <person name="Kumar M."/>
            <person name="Sahu K.P."/>
            <person name="Kumar A."/>
        </authorList>
    </citation>
    <scope>NUCLEOTIDE SEQUENCE [LARGE SCALE GENOMIC DNA]</scope>
    <source>
        <strain evidence="6 7">OsEnb-ALM-A6</strain>
    </source>
</reference>
<organism evidence="6 7">
    <name type="scientific">Chryseobacterium endophyticum</name>
    <dbReference type="NCBI Taxonomy" id="1854762"/>
    <lineage>
        <taxon>Bacteria</taxon>
        <taxon>Pseudomonadati</taxon>
        <taxon>Bacteroidota</taxon>
        <taxon>Flavobacteriia</taxon>
        <taxon>Flavobacteriales</taxon>
        <taxon>Weeksellaceae</taxon>
        <taxon>Chryseobacterium group</taxon>
        <taxon>Chryseobacterium</taxon>
    </lineage>
</organism>
<protein>
    <recommendedName>
        <fullName evidence="5">Major facilitator superfamily (MFS) profile domain-containing protein</fullName>
    </recommendedName>
</protein>
<evidence type="ECO:0000313" key="7">
    <source>
        <dbReference type="Proteomes" id="UP001463665"/>
    </source>
</evidence>
<name>A0AAU6WN91_9FLAO</name>
<dbReference type="PROSITE" id="PS50850">
    <property type="entry name" value="MFS"/>
    <property type="match status" value="1"/>
</dbReference>
<sequence>MTIVWSVGPIIAPFIGGYLQKNFGWQSNFYVLAGYSALLLISEFIFSGETLKKEILLILNS</sequence>
<feature type="transmembrane region" description="Helical" evidence="4">
    <location>
        <begin position="29"/>
        <end position="46"/>
    </location>
</feature>
<dbReference type="Gene3D" id="1.20.1720.10">
    <property type="entry name" value="Multidrug resistance protein D"/>
    <property type="match status" value="1"/>
</dbReference>
<dbReference type="InterPro" id="IPR020846">
    <property type="entry name" value="MFS_dom"/>
</dbReference>
<keyword evidence="2 4" id="KW-1133">Transmembrane helix</keyword>
<evidence type="ECO:0000256" key="4">
    <source>
        <dbReference type="SAM" id="Phobius"/>
    </source>
</evidence>
<keyword evidence="3 4" id="KW-0472">Membrane</keyword>
<dbReference type="GO" id="GO:0022857">
    <property type="term" value="F:transmembrane transporter activity"/>
    <property type="evidence" value="ECO:0007669"/>
    <property type="project" value="InterPro"/>
</dbReference>
<keyword evidence="1 4" id="KW-0812">Transmembrane</keyword>
<dbReference type="AlphaFoldDB" id="A0AAU6WN91"/>
<evidence type="ECO:0000313" key="6">
    <source>
        <dbReference type="EMBL" id="XAO73437.1"/>
    </source>
</evidence>
<evidence type="ECO:0000256" key="1">
    <source>
        <dbReference type="ARBA" id="ARBA00022692"/>
    </source>
</evidence>
<gene>
    <name evidence="6" type="ORF">AAFP95_17070</name>
</gene>
<accession>A0AAU6WN91</accession>
<dbReference type="SUPFAM" id="SSF103473">
    <property type="entry name" value="MFS general substrate transporter"/>
    <property type="match status" value="1"/>
</dbReference>
<evidence type="ECO:0000256" key="3">
    <source>
        <dbReference type="ARBA" id="ARBA00023136"/>
    </source>
</evidence>
<dbReference type="EMBL" id="CP154834">
    <property type="protein sequence ID" value="XAO73437.1"/>
    <property type="molecule type" value="Genomic_DNA"/>
</dbReference>